<feature type="domain" description="GHMP kinase C-terminal" evidence="15">
    <location>
        <begin position="217"/>
        <end position="266"/>
    </location>
</feature>
<dbReference type="InterPro" id="IPR000870">
    <property type="entry name" value="Homoserine_kinase"/>
</dbReference>
<comment type="catalytic activity">
    <reaction evidence="11 13">
        <text>L-homoserine + ATP = O-phospho-L-homoserine + ADP + H(+)</text>
        <dbReference type="Rhea" id="RHEA:13985"/>
        <dbReference type="ChEBI" id="CHEBI:15378"/>
        <dbReference type="ChEBI" id="CHEBI:30616"/>
        <dbReference type="ChEBI" id="CHEBI:57476"/>
        <dbReference type="ChEBI" id="CHEBI:57590"/>
        <dbReference type="ChEBI" id="CHEBI:456216"/>
        <dbReference type="EC" id="2.7.1.39"/>
    </reaction>
</comment>
<feature type="domain" description="GHMP kinase N-terminal" evidence="14">
    <location>
        <begin position="64"/>
        <end position="147"/>
    </location>
</feature>
<dbReference type="UniPathway" id="UPA00050">
    <property type="reaction ID" value="UER00064"/>
</dbReference>
<dbReference type="SUPFAM" id="SSF54211">
    <property type="entry name" value="Ribosomal protein S5 domain 2-like"/>
    <property type="match status" value="1"/>
</dbReference>
<evidence type="ECO:0000256" key="13">
    <source>
        <dbReference type="HAMAP-Rule" id="MF_00384"/>
    </source>
</evidence>
<evidence type="ECO:0000256" key="12">
    <source>
        <dbReference type="ARBA" id="ARBA00049954"/>
    </source>
</evidence>
<dbReference type="GO" id="GO:0005737">
    <property type="term" value="C:cytoplasm"/>
    <property type="evidence" value="ECO:0007669"/>
    <property type="project" value="UniProtKB-SubCell"/>
</dbReference>
<dbReference type="EMBL" id="SJDT01000004">
    <property type="protein sequence ID" value="TBW21560.1"/>
    <property type="molecule type" value="Genomic_DNA"/>
</dbReference>
<evidence type="ECO:0000259" key="14">
    <source>
        <dbReference type="Pfam" id="PF00288"/>
    </source>
</evidence>
<dbReference type="InterPro" id="IPR006204">
    <property type="entry name" value="GHMP_kinase_N_dom"/>
</dbReference>
<dbReference type="PRINTS" id="PR00958">
    <property type="entry name" value="HOMSERKINASE"/>
</dbReference>
<dbReference type="RefSeq" id="WP_131281443.1">
    <property type="nucleotide sequence ID" value="NZ_JBHSLR010000006.1"/>
</dbReference>
<evidence type="ECO:0000256" key="2">
    <source>
        <dbReference type="ARBA" id="ARBA00007370"/>
    </source>
</evidence>
<sequence length="303" mass="31937">MRLINSHARVRVPATSGNLGPGFDSMGMAHDLWDEVAVTLTTGASRVVILGEGSQTLPRDESHLIVQTIKTTLERLGAPSSGIDLVCRNKIPHGRGLGSSAAAIVAAIMLVKGLIDRPDALDEAAMLKLATEFEGHPDNAAPAIYGGATLSWGEGDGLETARLNVSPNVKTALLVPNEVLPTSQARSVLPSAVPHRDAVFNSARSALLVHALEHQPELLFAATADKLHQDYRADSMPKSAAMLEALRAANWPAVISGAGPTILVFAHIDAPMAKILGEQGFRVINSTQVRGAHFVDDNGNVQS</sequence>
<dbReference type="SUPFAM" id="SSF55060">
    <property type="entry name" value="GHMP Kinase, C-terminal domain"/>
    <property type="match status" value="1"/>
</dbReference>
<feature type="binding site" evidence="13">
    <location>
        <begin position="92"/>
        <end position="102"/>
    </location>
    <ligand>
        <name>ATP</name>
        <dbReference type="ChEBI" id="CHEBI:30616"/>
    </ligand>
</feature>
<dbReference type="InterPro" id="IPR013750">
    <property type="entry name" value="GHMP_kinase_C_dom"/>
</dbReference>
<dbReference type="Gene3D" id="3.30.230.10">
    <property type="match status" value="1"/>
</dbReference>
<evidence type="ECO:0000256" key="11">
    <source>
        <dbReference type="ARBA" id="ARBA00049375"/>
    </source>
</evidence>
<evidence type="ECO:0000259" key="15">
    <source>
        <dbReference type="Pfam" id="PF08544"/>
    </source>
</evidence>
<dbReference type="GO" id="GO:0004413">
    <property type="term" value="F:homoserine kinase activity"/>
    <property type="evidence" value="ECO:0007669"/>
    <property type="project" value="UniProtKB-UniRule"/>
</dbReference>
<evidence type="ECO:0000256" key="8">
    <source>
        <dbReference type="ARBA" id="ARBA00022741"/>
    </source>
</evidence>
<comment type="pathway">
    <text evidence="1 13">Amino-acid biosynthesis; L-threonine biosynthesis; L-threonine from L-aspartate: step 4/5.</text>
</comment>
<dbReference type="Proteomes" id="UP000293036">
    <property type="component" value="Unassembled WGS sequence"/>
</dbReference>
<keyword evidence="17" id="KW-1185">Reference proteome</keyword>
<dbReference type="NCBIfam" id="TIGR00191">
    <property type="entry name" value="thrB"/>
    <property type="match status" value="1"/>
</dbReference>
<keyword evidence="7 13" id="KW-0791">Threonine biosynthesis</keyword>
<evidence type="ECO:0000256" key="9">
    <source>
        <dbReference type="ARBA" id="ARBA00022777"/>
    </source>
</evidence>
<evidence type="ECO:0000313" key="16">
    <source>
        <dbReference type="EMBL" id="TBW21560.1"/>
    </source>
</evidence>
<dbReference type="PANTHER" id="PTHR20861:SF1">
    <property type="entry name" value="HOMOSERINE KINASE"/>
    <property type="match status" value="1"/>
</dbReference>
<dbReference type="PANTHER" id="PTHR20861">
    <property type="entry name" value="HOMOSERINE/4-DIPHOSPHOCYTIDYL-2-C-METHYL-D-ERYTHRITOL KINASE"/>
    <property type="match status" value="1"/>
</dbReference>
<dbReference type="InterPro" id="IPR020568">
    <property type="entry name" value="Ribosomal_Su5_D2-typ_SF"/>
</dbReference>
<gene>
    <name evidence="13" type="primary">thrB</name>
    <name evidence="16" type="ORF">EZJ44_06405</name>
</gene>
<evidence type="ECO:0000256" key="1">
    <source>
        <dbReference type="ARBA" id="ARBA00005015"/>
    </source>
</evidence>
<keyword evidence="10 13" id="KW-0067">ATP-binding</keyword>
<evidence type="ECO:0000256" key="5">
    <source>
        <dbReference type="ARBA" id="ARBA00022605"/>
    </source>
</evidence>
<evidence type="ECO:0000256" key="7">
    <source>
        <dbReference type="ARBA" id="ARBA00022697"/>
    </source>
</evidence>
<evidence type="ECO:0000256" key="4">
    <source>
        <dbReference type="ARBA" id="ARBA00017858"/>
    </source>
</evidence>
<dbReference type="InterPro" id="IPR014721">
    <property type="entry name" value="Ribsml_uS5_D2-typ_fold_subgr"/>
</dbReference>
<keyword evidence="9 13" id="KW-0418">Kinase</keyword>
<dbReference type="GO" id="GO:0005524">
    <property type="term" value="F:ATP binding"/>
    <property type="evidence" value="ECO:0007669"/>
    <property type="project" value="UniProtKB-UniRule"/>
</dbReference>
<dbReference type="InterPro" id="IPR006203">
    <property type="entry name" value="GHMP_knse_ATP-bd_CS"/>
</dbReference>
<reference evidence="16 17" key="1">
    <citation type="submission" date="2019-02" db="EMBL/GenBank/DDBJ databases">
        <title>Arcanobacterium bovis sp. nov., isolated from the milk of a cow with mastitis.</title>
        <authorList>
            <person name="Sammra O."/>
            <person name="Foster G."/>
            <person name="Hassan A."/>
            <person name="Alssahen M."/>
            <person name="Laemmler C."/>
            <person name="Borowiak M."/>
            <person name="Malorny B."/>
            <person name="Abdulmawjood A."/>
        </authorList>
    </citation>
    <scope>NUCLEOTIDE SEQUENCE [LARGE SCALE GENOMIC DNA]</scope>
    <source>
        <strain evidence="16 17">C605018/01/1</strain>
    </source>
</reference>
<name>A0A4Q9UZX1_9ACTO</name>
<comment type="function">
    <text evidence="12 13">Catalyzes the ATP-dependent phosphorylation of L-homoserine to L-homoserine phosphate.</text>
</comment>
<comment type="caution">
    <text evidence="16">The sequence shown here is derived from an EMBL/GenBank/DDBJ whole genome shotgun (WGS) entry which is preliminary data.</text>
</comment>
<evidence type="ECO:0000256" key="3">
    <source>
        <dbReference type="ARBA" id="ARBA00012078"/>
    </source>
</evidence>
<comment type="subcellular location">
    <subcellularLocation>
        <location evidence="13">Cytoplasm</location>
    </subcellularLocation>
</comment>
<dbReference type="OrthoDB" id="9769912at2"/>
<evidence type="ECO:0000256" key="10">
    <source>
        <dbReference type="ARBA" id="ARBA00022840"/>
    </source>
</evidence>
<dbReference type="Pfam" id="PF00288">
    <property type="entry name" value="GHMP_kinases_N"/>
    <property type="match status" value="1"/>
</dbReference>
<comment type="similarity">
    <text evidence="2 13">Belongs to the GHMP kinase family. Homoserine kinase subfamily.</text>
</comment>
<dbReference type="GO" id="GO:0009088">
    <property type="term" value="P:threonine biosynthetic process"/>
    <property type="evidence" value="ECO:0007669"/>
    <property type="project" value="UniProtKB-UniRule"/>
</dbReference>
<dbReference type="PROSITE" id="PS00627">
    <property type="entry name" value="GHMP_KINASES_ATP"/>
    <property type="match status" value="1"/>
</dbReference>
<proteinExistence type="inferred from homology"/>
<keyword evidence="13" id="KW-0963">Cytoplasm</keyword>
<dbReference type="AlphaFoldDB" id="A0A4Q9UZX1"/>
<protein>
    <recommendedName>
        <fullName evidence="4 13">Homoserine kinase</fullName>
        <shortName evidence="13">HK</shortName>
        <shortName evidence="13">HSK</shortName>
        <ecNumber evidence="3 13">2.7.1.39</ecNumber>
    </recommendedName>
</protein>
<keyword evidence="6 13" id="KW-0808">Transferase</keyword>
<dbReference type="Gene3D" id="3.30.70.890">
    <property type="entry name" value="GHMP kinase, C-terminal domain"/>
    <property type="match status" value="1"/>
</dbReference>
<evidence type="ECO:0000256" key="6">
    <source>
        <dbReference type="ARBA" id="ARBA00022679"/>
    </source>
</evidence>
<dbReference type="EC" id="2.7.1.39" evidence="3 13"/>
<accession>A0A4Q9UZX1</accession>
<organism evidence="16 17">
    <name type="scientific">Arcanobacterium bovis</name>
    <dbReference type="NCBI Taxonomy" id="2529275"/>
    <lineage>
        <taxon>Bacteria</taxon>
        <taxon>Bacillati</taxon>
        <taxon>Actinomycetota</taxon>
        <taxon>Actinomycetes</taxon>
        <taxon>Actinomycetales</taxon>
        <taxon>Actinomycetaceae</taxon>
        <taxon>Arcanobacterium</taxon>
    </lineage>
</organism>
<keyword evidence="8 13" id="KW-0547">Nucleotide-binding</keyword>
<dbReference type="PIRSF" id="PIRSF000676">
    <property type="entry name" value="Homoser_kin"/>
    <property type="match status" value="1"/>
</dbReference>
<dbReference type="Pfam" id="PF08544">
    <property type="entry name" value="GHMP_kinases_C"/>
    <property type="match status" value="1"/>
</dbReference>
<evidence type="ECO:0000313" key="17">
    <source>
        <dbReference type="Proteomes" id="UP000293036"/>
    </source>
</evidence>
<keyword evidence="5 13" id="KW-0028">Amino-acid biosynthesis</keyword>
<dbReference type="HAMAP" id="MF_00384">
    <property type="entry name" value="Homoser_kinase"/>
    <property type="match status" value="1"/>
</dbReference>
<dbReference type="InterPro" id="IPR036554">
    <property type="entry name" value="GHMP_kinase_C_sf"/>
</dbReference>